<evidence type="ECO:0000256" key="15">
    <source>
        <dbReference type="ARBA" id="ARBA00023002"/>
    </source>
</evidence>
<evidence type="ECO:0000256" key="13">
    <source>
        <dbReference type="ARBA" id="ARBA00022990"/>
    </source>
</evidence>
<evidence type="ECO:0000256" key="11">
    <source>
        <dbReference type="ARBA" id="ARBA00022982"/>
    </source>
</evidence>
<evidence type="ECO:0000256" key="2">
    <source>
        <dbReference type="ARBA" id="ARBA00008204"/>
    </source>
</evidence>
<sequence length="203" mass="22660">MGTPHYFLGVEFTLTKSGLFLYQHKFIRDVLEKFDMEGEKPAPTPLLTIQIALGGWFTGTTFVTSWYTHGLASSYLEGCNFLIAAVSTPANSLAHSLLLLWGPEAQGDFTRWCQLGGLWTFVALHGAFALIGFMLRQFELARSVQLRPYNAIAFSGPIAVFVSVFLIYPLGQSGWFFAPSFGVAAIFRFVLFFQGFHNWTYTG</sequence>
<dbReference type="GO" id="GO:0009523">
    <property type="term" value="C:photosystem II"/>
    <property type="evidence" value="ECO:0007669"/>
    <property type="project" value="UniProtKB-KW"/>
</dbReference>
<keyword evidence="11" id="KW-0249">Electron transport</keyword>
<dbReference type="Pfam" id="PF00124">
    <property type="entry name" value="Photo_RC"/>
    <property type="match status" value="1"/>
</dbReference>
<dbReference type="Proteomes" id="UP000289340">
    <property type="component" value="Chromosome 6"/>
</dbReference>
<keyword evidence="16" id="KW-0408">Iron</keyword>
<evidence type="ECO:0000256" key="4">
    <source>
        <dbReference type="ARBA" id="ARBA00022494"/>
    </source>
</evidence>
<keyword evidence="5" id="KW-0602">Photosynthesis</keyword>
<dbReference type="GO" id="GO:0016168">
    <property type="term" value="F:chlorophyll binding"/>
    <property type="evidence" value="ECO:0007669"/>
    <property type="project" value="UniProtKB-KW"/>
</dbReference>
<dbReference type="InterPro" id="IPR036854">
    <property type="entry name" value="Photo_II_D1/D2_sf"/>
</dbReference>
<keyword evidence="8 20" id="KW-0812">Transmembrane</keyword>
<evidence type="ECO:0000256" key="20">
    <source>
        <dbReference type="SAM" id="Phobius"/>
    </source>
</evidence>
<dbReference type="SUPFAM" id="SSF81483">
    <property type="entry name" value="Bacterial photosystem II reaction centre, L and M subunits"/>
    <property type="match status" value="1"/>
</dbReference>
<evidence type="ECO:0000256" key="17">
    <source>
        <dbReference type="ARBA" id="ARBA00023078"/>
    </source>
</evidence>
<feature type="transmembrane region" description="Helical" evidence="20">
    <location>
        <begin position="79"/>
        <end position="98"/>
    </location>
</feature>
<evidence type="ECO:0000256" key="3">
    <source>
        <dbReference type="ARBA" id="ARBA00022448"/>
    </source>
</evidence>
<evidence type="ECO:0000256" key="10">
    <source>
        <dbReference type="ARBA" id="ARBA00022842"/>
    </source>
</evidence>
<evidence type="ECO:0000256" key="9">
    <source>
        <dbReference type="ARBA" id="ARBA00022723"/>
    </source>
</evidence>
<dbReference type="InterPro" id="IPR000484">
    <property type="entry name" value="Photo_RC_L/M"/>
</dbReference>
<protein>
    <submittedName>
        <fullName evidence="21">Photosystem II D2 protein</fullName>
    </submittedName>
</protein>
<keyword evidence="19" id="KW-0604">Photosystem II</keyword>
<feature type="transmembrane region" description="Helical" evidence="20">
    <location>
        <begin position="148"/>
        <end position="168"/>
    </location>
</feature>
<evidence type="ECO:0000313" key="21">
    <source>
        <dbReference type="EMBL" id="RZC08675.1"/>
    </source>
</evidence>
<accession>A0A445KCX8</accession>
<evidence type="ECO:0000256" key="1">
    <source>
        <dbReference type="ARBA" id="ARBA00004141"/>
    </source>
</evidence>
<keyword evidence="14" id="KW-0157">Chromophore</keyword>
<dbReference type="Gene3D" id="1.20.85.10">
    <property type="entry name" value="Photosystem II protein D1-like"/>
    <property type="match status" value="1"/>
</dbReference>
<keyword evidence="10" id="KW-0460">Magnesium</keyword>
<feature type="transmembrane region" description="Helical" evidence="20">
    <location>
        <begin position="46"/>
        <end position="67"/>
    </location>
</feature>
<keyword evidence="9" id="KW-0479">Metal-binding</keyword>
<keyword evidence="18 20" id="KW-0472">Membrane</keyword>
<keyword evidence="3" id="KW-0813">Transport</keyword>
<organism evidence="21 22">
    <name type="scientific">Glycine soja</name>
    <name type="common">Wild soybean</name>
    <dbReference type="NCBI Taxonomy" id="3848"/>
    <lineage>
        <taxon>Eukaryota</taxon>
        <taxon>Viridiplantae</taxon>
        <taxon>Streptophyta</taxon>
        <taxon>Embryophyta</taxon>
        <taxon>Tracheophyta</taxon>
        <taxon>Spermatophyta</taxon>
        <taxon>Magnoliopsida</taxon>
        <taxon>eudicotyledons</taxon>
        <taxon>Gunneridae</taxon>
        <taxon>Pentapetalae</taxon>
        <taxon>rosids</taxon>
        <taxon>fabids</taxon>
        <taxon>Fabales</taxon>
        <taxon>Fabaceae</taxon>
        <taxon>Papilionoideae</taxon>
        <taxon>50 kb inversion clade</taxon>
        <taxon>NPAAA clade</taxon>
        <taxon>indigoferoid/millettioid clade</taxon>
        <taxon>Phaseoleae</taxon>
        <taxon>Glycine</taxon>
        <taxon>Glycine subgen. Soja</taxon>
    </lineage>
</organism>
<comment type="similarity">
    <text evidence="2">Belongs to the reaction center PufL/M/PsbA/D family.</text>
</comment>
<evidence type="ECO:0000256" key="14">
    <source>
        <dbReference type="ARBA" id="ARBA00022991"/>
    </source>
</evidence>
<dbReference type="GO" id="GO:0046872">
    <property type="term" value="F:metal ion binding"/>
    <property type="evidence" value="ECO:0007669"/>
    <property type="project" value="UniProtKB-KW"/>
</dbReference>
<evidence type="ECO:0000256" key="6">
    <source>
        <dbReference type="ARBA" id="ARBA00022553"/>
    </source>
</evidence>
<comment type="subcellular location">
    <subcellularLocation>
        <location evidence="1">Membrane</location>
        <topology evidence="1">Multi-pass membrane protein</topology>
    </subcellularLocation>
</comment>
<dbReference type="GO" id="GO:0009772">
    <property type="term" value="P:photosynthetic electron transport in photosystem II"/>
    <property type="evidence" value="ECO:0007669"/>
    <property type="project" value="InterPro"/>
</dbReference>
<keyword evidence="17" id="KW-0793">Thylakoid</keyword>
<evidence type="ECO:0000256" key="7">
    <source>
        <dbReference type="ARBA" id="ARBA00022640"/>
    </source>
</evidence>
<feature type="transmembrane region" description="Helical" evidence="20">
    <location>
        <begin position="118"/>
        <end position="136"/>
    </location>
</feature>
<evidence type="ECO:0000256" key="19">
    <source>
        <dbReference type="ARBA" id="ARBA00023276"/>
    </source>
</evidence>
<comment type="caution">
    <text evidence="21">The sequence shown here is derived from an EMBL/GenBank/DDBJ whole genome shotgun (WGS) entry which is preliminary data.</text>
</comment>
<dbReference type="GO" id="GO:0016491">
    <property type="term" value="F:oxidoreductase activity"/>
    <property type="evidence" value="ECO:0007669"/>
    <property type="project" value="UniProtKB-KW"/>
</dbReference>
<dbReference type="EMBL" id="QZWG01000006">
    <property type="protein sequence ID" value="RZC08675.1"/>
    <property type="molecule type" value="Genomic_DNA"/>
</dbReference>
<dbReference type="PANTHER" id="PTHR33149:SF15">
    <property type="entry name" value="II D2 PROTEIN, PUTATIVE-RELATED"/>
    <property type="match status" value="1"/>
</dbReference>
<feature type="transmembrane region" description="Helical" evidence="20">
    <location>
        <begin position="174"/>
        <end position="193"/>
    </location>
</feature>
<evidence type="ECO:0000256" key="12">
    <source>
        <dbReference type="ARBA" id="ARBA00022989"/>
    </source>
</evidence>
<name>A0A445KCX8_GLYSO</name>
<keyword evidence="7" id="KW-0934">Plastid</keyword>
<dbReference type="PANTHER" id="PTHR33149">
    <property type="entry name" value="PHOTOSYSTEM II PROTEIN D1"/>
    <property type="match status" value="1"/>
</dbReference>
<proteinExistence type="inferred from homology"/>
<keyword evidence="12 20" id="KW-1133">Transmembrane helix</keyword>
<keyword evidence="15" id="KW-0560">Oxidoreductase</keyword>
<evidence type="ECO:0000256" key="8">
    <source>
        <dbReference type="ARBA" id="ARBA00022692"/>
    </source>
</evidence>
<keyword evidence="6" id="KW-0597">Phosphoprotein</keyword>
<reference evidence="21 22" key="1">
    <citation type="submission" date="2018-09" db="EMBL/GenBank/DDBJ databases">
        <title>A high-quality reference genome of wild soybean provides a powerful tool to mine soybean genomes.</title>
        <authorList>
            <person name="Xie M."/>
            <person name="Chung C.Y.L."/>
            <person name="Li M.-W."/>
            <person name="Wong F.-L."/>
            <person name="Chan T.-F."/>
            <person name="Lam H.-M."/>
        </authorList>
    </citation>
    <scope>NUCLEOTIDE SEQUENCE [LARGE SCALE GENOMIC DNA]</scope>
    <source>
        <strain evidence="22">cv. W05</strain>
        <tissue evidence="21">Hypocotyl of etiolated seedlings</tissue>
    </source>
</reference>
<gene>
    <name evidence="21" type="ORF">D0Y65_015399</name>
</gene>
<evidence type="ECO:0000256" key="18">
    <source>
        <dbReference type="ARBA" id="ARBA00023136"/>
    </source>
</evidence>
<keyword evidence="4" id="KW-0148">Chlorophyll</keyword>
<keyword evidence="13" id="KW-0007">Acetylation</keyword>
<keyword evidence="22" id="KW-1185">Reference proteome</keyword>
<evidence type="ECO:0000313" key="22">
    <source>
        <dbReference type="Proteomes" id="UP000289340"/>
    </source>
</evidence>
<dbReference type="AlphaFoldDB" id="A0A445KCX8"/>
<evidence type="ECO:0000256" key="5">
    <source>
        <dbReference type="ARBA" id="ARBA00022531"/>
    </source>
</evidence>
<dbReference type="GO" id="GO:0009535">
    <property type="term" value="C:chloroplast thylakoid membrane"/>
    <property type="evidence" value="ECO:0007669"/>
    <property type="project" value="TreeGrafter"/>
</dbReference>
<evidence type="ECO:0000256" key="16">
    <source>
        <dbReference type="ARBA" id="ARBA00023004"/>
    </source>
</evidence>
<dbReference type="InterPro" id="IPR055266">
    <property type="entry name" value="D1/D2"/>
</dbReference>